<sequence>MPEISFMGEVQVDSPDVNMGKPKQSESMICESCRNNLDTASVPCTCIKSPGELEHSTPIRENKENQKKEQCPDKMVECAKATELLQKAESNLKVELQRSDAQELQQSGYNKLADENRQLKEKLERLEKEMRRSKDDMLTVAEYEGGLFNHLP</sequence>
<dbReference type="Proteomes" id="UP001347796">
    <property type="component" value="Unassembled WGS sequence"/>
</dbReference>
<proteinExistence type="predicted"/>
<evidence type="ECO:0000313" key="3">
    <source>
        <dbReference type="EMBL" id="KAK6186534.1"/>
    </source>
</evidence>
<feature type="region of interest" description="Disordered" evidence="2">
    <location>
        <begin position="1"/>
        <end position="23"/>
    </location>
</feature>
<reference evidence="3 4" key="1">
    <citation type="submission" date="2024-01" db="EMBL/GenBank/DDBJ databases">
        <title>The genome of the rayed Mediterranean limpet Patella caerulea (Linnaeus, 1758).</title>
        <authorList>
            <person name="Anh-Thu Weber A."/>
            <person name="Halstead-Nussloch G."/>
        </authorList>
    </citation>
    <scope>NUCLEOTIDE SEQUENCE [LARGE SCALE GENOMIC DNA]</scope>
    <source>
        <strain evidence="3">AATW-2023a</strain>
        <tissue evidence="3">Whole specimen</tissue>
    </source>
</reference>
<dbReference type="EMBL" id="JAZGQO010000006">
    <property type="protein sequence ID" value="KAK6186534.1"/>
    <property type="molecule type" value="Genomic_DNA"/>
</dbReference>
<feature type="coiled-coil region" evidence="1">
    <location>
        <begin position="78"/>
        <end position="136"/>
    </location>
</feature>
<dbReference type="AlphaFoldDB" id="A0AAN8K197"/>
<name>A0AAN8K197_PATCE</name>
<comment type="caution">
    <text evidence="3">The sequence shown here is derived from an EMBL/GenBank/DDBJ whole genome shotgun (WGS) entry which is preliminary data.</text>
</comment>
<feature type="compositionally biased region" description="Basic and acidic residues" evidence="2">
    <location>
        <begin position="51"/>
        <end position="70"/>
    </location>
</feature>
<keyword evidence="1" id="KW-0175">Coiled coil</keyword>
<organism evidence="3 4">
    <name type="scientific">Patella caerulea</name>
    <name type="common">Rayed Mediterranean limpet</name>
    <dbReference type="NCBI Taxonomy" id="87958"/>
    <lineage>
        <taxon>Eukaryota</taxon>
        <taxon>Metazoa</taxon>
        <taxon>Spiralia</taxon>
        <taxon>Lophotrochozoa</taxon>
        <taxon>Mollusca</taxon>
        <taxon>Gastropoda</taxon>
        <taxon>Patellogastropoda</taxon>
        <taxon>Patelloidea</taxon>
        <taxon>Patellidae</taxon>
        <taxon>Patella</taxon>
    </lineage>
</organism>
<evidence type="ECO:0000313" key="4">
    <source>
        <dbReference type="Proteomes" id="UP001347796"/>
    </source>
</evidence>
<feature type="region of interest" description="Disordered" evidence="2">
    <location>
        <begin position="50"/>
        <end position="70"/>
    </location>
</feature>
<keyword evidence="4" id="KW-1185">Reference proteome</keyword>
<protein>
    <submittedName>
        <fullName evidence="3">Uncharacterized protein</fullName>
    </submittedName>
</protein>
<evidence type="ECO:0000256" key="2">
    <source>
        <dbReference type="SAM" id="MobiDB-lite"/>
    </source>
</evidence>
<evidence type="ECO:0000256" key="1">
    <source>
        <dbReference type="SAM" id="Coils"/>
    </source>
</evidence>
<accession>A0AAN8K197</accession>
<gene>
    <name evidence="3" type="ORF">SNE40_008554</name>
</gene>